<organism evidence="1 2">
    <name type="scientific">Pterulicium gracile</name>
    <dbReference type="NCBI Taxonomy" id="1884261"/>
    <lineage>
        <taxon>Eukaryota</taxon>
        <taxon>Fungi</taxon>
        <taxon>Dikarya</taxon>
        <taxon>Basidiomycota</taxon>
        <taxon>Agaricomycotina</taxon>
        <taxon>Agaricomycetes</taxon>
        <taxon>Agaricomycetidae</taxon>
        <taxon>Agaricales</taxon>
        <taxon>Pleurotineae</taxon>
        <taxon>Pterulaceae</taxon>
        <taxon>Pterulicium</taxon>
    </lineage>
</organism>
<evidence type="ECO:0000313" key="2">
    <source>
        <dbReference type="Proteomes" id="UP000305067"/>
    </source>
</evidence>
<name>A0A5C3QXU3_9AGAR</name>
<dbReference type="Proteomes" id="UP000305067">
    <property type="component" value="Unassembled WGS sequence"/>
</dbReference>
<keyword evidence="2" id="KW-1185">Reference proteome</keyword>
<evidence type="ECO:0000313" key="1">
    <source>
        <dbReference type="EMBL" id="TFL06167.1"/>
    </source>
</evidence>
<gene>
    <name evidence="1" type="ORF">BDV98DRAFT_140954</name>
</gene>
<dbReference type="EMBL" id="ML178815">
    <property type="protein sequence ID" value="TFL06167.1"/>
    <property type="molecule type" value="Genomic_DNA"/>
</dbReference>
<dbReference type="AlphaFoldDB" id="A0A5C3QXU3"/>
<sequence length="87" mass="9515">MTTSNDFYDTNDAFVVSSLCNNDMFGMFTFALSGSQGRSLRPGESGYERDGQEQGVLVTLNRSTQRIQRRGFHCDVASGGSESNDCS</sequence>
<protein>
    <submittedName>
        <fullName evidence="1">Uncharacterized protein</fullName>
    </submittedName>
</protein>
<reference evidence="1 2" key="1">
    <citation type="journal article" date="2019" name="Nat. Ecol. Evol.">
        <title>Megaphylogeny resolves global patterns of mushroom evolution.</title>
        <authorList>
            <person name="Varga T."/>
            <person name="Krizsan K."/>
            <person name="Foldi C."/>
            <person name="Dima B."/>
            <person name="Sanchez-Garcia M."/>
            <person name="Sanchez-Ramirez S."/>
            <person name="Szollosi G.J."/>
            <person name="Szarkandi J.G."/>
            <person name="Papp V."/>
            <person name="Albert L."/>
            <person name="Andreopoulos W."/>
            <person name="Angelini C."/>
            <person name="Antonin V."/>
            <person name="Barry K.W."/>
            <person name="Bougher N.L."/>
            <person name="Buchanan P."/>
            <person name="Buyck B."/>
            <person name="Bense V."/>
            <person name="Catcheside P."/>
            <person name="Chovatia M."/>
            <person name="Cooper J."/>
            <person name="Damon W."/>
            <person name="Desjardin D."/>
            <person name="Finy P."/>
            <person name="Geml J."/>
            <person name="Haridas S."/>
            <person name="Hughes K."/>
            <person name="Justo A."/>
            <person name="Karasinski D."/>
            <person name="Kautmanova I."/>
            <person name="Kiss B."/>
            <person name="Kocsube S."/>
            <person name="Kotiranta H."/>
            <person name="LaButti K.M."/>
            <person name="Lechner B.E."/>
            <person name="Liimatainen K."/>
            <person name="Lipzen A."/>
            <person name="Lukacs Z."/>
            <person name="Mihaltcheva S."/>
            <person name="Morgado L.N."/>
            <person name="Niskanen T."/>
            <person name="Noordeloos M.E."/>
            <person name="Ohm R.A."/>
            <person name="Ortiz-Santana B."/>
            <person name="Ovrebo C."/>
            <person name="Racz N."/>
            <person name="Riley R."/>
            <person name="Savchenko A."/>
            <person name="Shiryaev A."/>
            <person name="Soop K."/>
            <person name="Spirin V."/>
            <person name="Szebenyi C."/>
            <person name="Tomsovsky M."/>
            <person name="Tulloss R.E."/>
            <person name="Uehling J."/>
            <person name="Grigoriev I.V."/>
            <person name="Vagvolgyi C."/>
            <person name="Papp T."/>
            <person name="Martin F.M."/>
            <person name="Miettinen O."/>
            <person name="Hibbett D.S."/>
            <person name="Nagy L.G."/>
        </authorList>
    </citation>
    <scope>NUCLEOTIDE SEQUENCE [LARGE SCALE GENOMIC DNA]</scope>
    <source>
        <strain evidence="1 2">CBS 309.79</strain>
    </source>
</reference>
<accession>A0A5C3QXU3</accession>
<proteinExistence type="predicted"/>